<dbReference type="Proteomes" id="UP000292424">
    <property type="component" value="Chromosome"/>
</dbReference>
<protein>
    <submittedName>
        <fullName evidence="2">DUF1266 domain-containing protein</fullName>
    </submittedName>
</protein>
<evidence type="ECO:0000259" key="1">
    <source>
        <dbReference type="Pfam" id="PF06889"/>
    </source>
</evidence>
<dbReference type="OrthoDB" id="1014676at2"/>
<proteinExistence type="predicted"/>
<name>A0A5P2G6D6_9BACT</name>
<sequence>MRLFRPIIAFFLFTLIIISCKDDPKKYTESIGSQGDVKYLLKNDTLTAFMMGGVYTFQGYGGADKTFGLIKAEMKKSPGDDGFATDLEKVYEKLFEYPFHISPKEKLDSRNVLKSWWDISNEHEFHLLLTQLQDQGHEALYEKCKAVLDANGGMDADLDKIDYAKDSLTPDAKILLQFIKNNYRSFNPSGIKAWDLTRYINVVCLGYSAEYIDRTTGINYALSALKSARAVYPNWNKYYYDFVLGRKFWGGDTATDATYQKLTTDMQKGDYSIYRYLPLK</sequence>
<dbReference type="Pfam" id="PF06889">
    <property type="entry name" value="DUF1266"/>
    <property type="match status" value="1"/>
</dbReference>
<dbReference type="EMBL" id="CP044016">
    <property type="protein sequence ID" value="QES89502.1"/>
    <property type="molecule type" value="Genomic_DNA"/>
</dbReference>
<evidence type="ECO:0000313" key="2">
    <source>
        <dbReference type="EMBL" id="QES89502.1"/>
    </source>
</evidence>
<accession>A0A5P2G6D6</accession>
<reference evidence="2 3" key="1">
    <citation type="submission" date="2019-09" db="EMBL/GenBank/DDBJ databases">
        <title>Complete genome sequence of Arachidicoccus sp. B3-10 isolated from apple orchard soil.</title>
        <authorList>
            <person name="Kim H.S."/>
            <person name="Han K.-I."/>
            <person name="Suh M.K."/>
            <person name="Lee K.C."/>
            <person name="Eom M.K."/>
            <person name="Kim J.-S."/>
            <person name="Kang S.W."/>
            <person name="Sin Y."/>
            <person name="Lee J.-S."/>
        </authorList>
    </citation>
    <scope>NUCLEOTIDE SEQUENCE [LARGE SCALE GENOMIC DNA]</scope>
    <source>
        <strain evidence="2 3">B3-10</strain>
    </source>
</reference>
<feature type="domain" description="DUF1266" evidence="1">
    <location>
        <begin position="113"/>
        <end position="278"/>
    </location>
</feature>
<dbReference type="RefSeq" id="WP_131330445.1">
    <property type="nucleotide sequence ID" value="NZ_CP044016.1"/>
</dbReference>
<dbReference type="InterPro" id="IPR009677">
    <property type="entry name" value="DUF1266"/>
</dbReference>
<keyword evidence="3" id="KW-1185">Reference proteome</keyword>
<organism evidence="2 3">
    <name type="scientific">Rhizosphaericola mali</name>
    <dbReference type="NCBI Taxonomy" id="2545455"/>
    <lineage>
        <taxon>Bacteria</taxon>
        <taxon>Pseudomonadati</taxon>
        <taxon>Bacteroidota</taxon>
        <taxon>Chitinophagia</taxon>
        <taxon>Chitinophagales</taxon>
        <taxon>Chitinophagaceae</taxon>
        <taxon>Rhizosphaericola</taxon>
    </lineage>
</organism>
<dbReference type="KEGG" id="arac:E0W69_012805"/>
<dbReference type="PROSITE" id="PS51257">
    <property type="entry name" value="PROKAR_LIPOPROTEIN"/>
    <property type="match status" value="1"/>
</dbReference>
<gene>
    <name evidence="2" type="ORF">E0W69_012805</name>
</gene>
<evidence type="ECO:0000313" key="3">
    <source>
        <dbReference type="Proteomes" id="UP000292424"/>
    </source>
</evidence>
<dbReference type="AlphaFoldDB" id="A0A5P2G6D6"/>